<protein>
    <submittedName>
        <fullName evidence="2">MBL fold metallo-hydrolase</fullName>
    </submittedName>
</protein>
<evidence type="ECO:0000313" key="3">
    <source>
        <dbReference type="Proteomes" id="UP001164761"/>
    </source>
</evidence>
<reference evidence="2" key="1">
    <citation type="submission" date="2022-08" db="EMBL/GenBank/DDBJ databases">
        <title>Alicyclobacillus fastidiosus DSM 17978, complete genome.</title>
        <authorList>
            <person name="Wang Q."/>
            <person name="Cai R."/>
            <person name="Wang Z."/>
        </authorList>
    </citation>
    <scope>NUCLEOTIDE SEQUENCE</scope>
    <source>
        <strain evidence="2">DSM 17978</strain>
    </source>
</reference>
<dbReference type="SMART" id="SM00849">
    <property type="entry name" value="Lactamase_B"/>
    <property type="match status" value="1"/>
</dbReference>
<organism evidence="2 3">
    <name type="scientific">Alicyclobacillus fastidiosus</name>
    <dbReference type="NCBI Taxonomy" id="392011"/>
    <lineage>
        <taxon>Bacteria</taxon>
        <taxon>Bacillati</taxon>
        <taxon>Bacillota</taxon>
        <taxon>Bacilli</taxon>
        <taxon>Bacillales</taxon>
        <taxon>Alicyclobacillaceae</taxon>
        <taxon>Alicyclobacillus</taxon>
    </lineage>
</organism>
<dbReference type="SUPFAM" id="SSF56281">
    <property type="entry name" value="Metallo-hydrolase/oxidoreductase"/>
    <property type="match status" value="1"/>
</dbReference>
<accession>A0ABY6ZF66</accession>
<dbReference type="Proteomes" id="UP001164761">
    <property type="component" value="Chromosome"/>
</dbReference>
<dbReference type="InterPro" id="IPR036866">
    <property type="entry name" value="RibonucZ/Hydroxyglut_hydro"/>
</dbReference>
<dbReference type="PANTHER" id="PTHR42951:SF15">
    <property type="entry name" value="METALLO-BETA-LACTAMASE SUPERFAMILY PROTEIN"/>
    <property type="match status" value="1"/>
</dbReference>
<evidence type="ECO:0000259" key="1">
    <source>
        <dbReference type="SMART" id="SM00849"/>
    </source>
</evidence>
<evidence type="ECO:0000313" key="2">
    <source>
        <dbReference type="EMBL" id="WAH41492.1"/>
    </source>
</evidence>
<name>A0ABY6ZF66_9BACL</name>
<dbReference type="InterPro" id="IPR050855">
    <property type="entry name" value="NDM-1-like"/>
</dbReference>
<sequence>MKVDHGIEMLELEMNMMGNRMTIHPTLLYDDHHAVLVDVAMPGQLEAIQSAVKKAGVPFENIDAVILTHQDIDHIGSIQDVLKAVGKPIDVYAHAEDKPYIEGDKTPIKMTPERVSAMLAHLPEDARKQAEAVFLNPPTAKVTKVVADGEILPFFGGIQVIFTPGHTPGHISLYHQATKTLITGDATVSQNGKIVGPNPQATPDMPLALESQKKFTSFDILKAICYHGGLCDEHVNEQFRDLAK</sequence>
<dbReference type="EMBL" id="CP104067">
    <property type="protein sequence ID" value="WAH41492.1"/>
    <property type="molecule type" value="Genomic_DNA"/>
</dbReference>
<gene>
    <name evidence="2" type="ORF">NZD89_25160</name>
</gene>
<dbReference type="Pfam" id="PF00753">
    <property type="entry name" value="Lactamase_B"/>
    <property type="match status" value="1"/>
</dbReference>
<dbReference type="PANTHER" id="PTHR42951">
    <property type="entry name" value="METALLO-BETA-LACTAMASE DOMAIN-CONTAINING"/>
    <property type="match status" value="1"/>
</dbReference>
<feature type="domain" description="Metallo-beta-lactamase" evidence="1">
    <location>
        <begin position="22"/>
        <end position="227"/>
    </location>
</feature>
<proteinExistence type="predicted"/>
<keyword evidence="3" id="KW-1185">Reference proteome</keyword>
<dbReference type="InterPro" id="IPR001279">
    <property type="entry name" value="Metallo-B-lactamas"/>
</dbReference>
<dbReference type="Gene3D" id="3.60.15.10">
    <property type="entry name" value="Ribonuclease Z/Hydroxyacylglutathione hydrolase-like"/>
    <property type="match status" value="1"/>
</dbReference>
<dbReference type="CDD" id="cd07721">
    <property type="entry name" value="yflN-like_MBL-fold"/>
    <property type="match status" value="1"/>
</dbReference>
<dbReference type="RefSeq" id="WP_268005400.1">
    <property type="nucleotide sequence ID" value="NZ_BSUT01000001.1"/>
</dbReference>